<keyword evidence="7" id="KW-1185">Reference proteome</keyword>
<dbReference type="GO" id="GO:0031507">
    <property type="term" value="P:heterochromatin formation"/>
    <property type="evidence" value="ECO:0007669"/>
    <property type="project" value="TreeGrafter"/>
</dbReference>
<dbReference type="InterPro" id="IPR001322">
    <property type="entry name" value="Lamin_tail_dom"/>
</dbReference>
<dbReference type="SUPFAM" id="SSF74853">
    <property type="entry name" value="Lamin A/C globular tail domain"/>
    <property type="match status" value="1"/>
</dbReference>
<dbReference type="PROSITE" id="PS51841">
    <property type="entry name" value="LTD"/>
    <property type="match status" value="1"/>
</dbReference>
<proteinExistence type="predicted"/>
<dbReference type="PANTHER" id="PTHR45721:SF12">
    <property type="entry name" value="INTERMEDIATE FILAMENT PROTEIN IFA-1"/>
    <property type="match status" value="1"/>
</dbReference>
<dbReference type="GO" id="GO:0006998">
    <property type="term" value="P:nuclear envelope organization"/>
    <property type="evidence" value="ECO:0007669"/>
    <property type="project" value="TreeGrafter"/>
</dbReference>
<feature type="non-terminal residue" evidence="6">
    <location>
        <position position="433"/>
    </location>
</feature>
<dbReference type="GO" id="GO:0051664">
    <property type="term" value="P:nuclear pore localization"/>
    <property type="evidence" value="ECO:0007669"/>
    <property type="project" value="TreeGrafter"/>
</dbReference>
<dbReference type="Gene3D" id="1.20.5.170">
    <property type="match status" value="1"/>
</dbReference>
<evidence type="ECO:0000256" key="1">
    <source>
        <dbReference type="ARBA" id="ARBA00022754"/>
    </source>
</evidence>
<dbReference type="Proteomes" id="UP000663828">
    <property type="component" value="Unassembled WGS sequence"/>
</dbReference>
<keyword evidence="1" id="KW-0403">Intermediate filament</keyword>
<dbReference type="PANTHER" id="PTHR45721">
    <property type="entry name" value="LAMIN DM0-RELATED"/>
    <property type="match status" value="1"/>
</dbReference>
<organism evidence="6 7">
    <name type="scientific">Adineta ricciae</name>
    <name type="common">Rotifer</name>
    <dbReference type="NCBI Taxonomy" id="249248"/>
    <lineage>
        <taxon>Eukaryota</taxon>
        <taxon>Metazoa</taxon>
        <taxon>Spiralia</taxon>
        <taxon>Gnathifera</taxon>
        <taxon>Rotifera</taxon>
        <taxon>Eurotatoria</taxon>
        <taxon>Bdelloidea</taxon>
        <taxon>Adinetida</taxon>
        <taxon>Adinetidae</taxon>
        <taxon>Adineta</taxon>
    </lineage>
</organism>
<dbReference type="GO" id="GO:0007097">
    <property type="term" value="P:nuclear migration"/>
    <property type="evidence" value="ECO:0007669"/>
    <property type="project" value="TreeGrafter"/>
</dbReference>
<evidence type="ECO:0000256" key="3">
    <source>
        <dbReference type="SAM" id="Coils"/>
    </source>
</evidence>
<feature type="coiled-coil region" evidence="3">
    <location>
        <begin position="18"/>
        <end position="73"/>
    </location>
</feature>
<reference evidence="6" key="1">
    <citation type="submission" date="2021-02" db="EMBL/GenBank/DDBJ databases">
        <authorList>
            <person name="Nowell W R."/>
        </authorList>
    </citation>
    <scope>NUCLEOTIDE SEQUENCE</scope>
</reference>
<dbReference type="Gene3D" id="1.20.5.1160">
    <property type="entry name" value="Vasodilator-stimulated phosphoprotein"/>
    <property type="match status" value="1"/>
</dbReference>
<keyword evidence="2 3" id="KW-0175">Coiled coil</keyword>
<feature type="region of interest" description="Disordered" evidence="4">
    <location>
        <begin position="410"/>
        <end position="433"/>
    </location>
</feature>
<sequence length="433" mass="50459">HYTIDNYRSLINDETAWNDRQEEKREQLKLEYEHSCAELAALQKSYKQVEDQLKHLLKQREDYLTEIDQLNDQSYRVTIERIKLDLQVQTLREEIPFLNDIHAHLISEFEQLKPTNGIDTQLFYRQELEKAIRDIRRDFETLHNAQRKEMEEYYNVKIEEIQNDAKKLVPLQSRQDELLKMTEQIKAAKFELTDSQKLLASEKEKYRDLQDRLSRLEEDYTSVRDQRNDAQDAINKDLALAQERIQQLTGEIDTILRSNITLESEINVYRRLLDSETNRIAQQPVEPVLPVEPAPPSFGSEFGKVFNKKIKKGPIAIKDCAPDGKCITLENSSGDKDVDVSNWTLKRRVEGFAELSYTIPYGLVMKHGSELKIYARSAHNAHHRPPSQVVNDKLDSWGMGTECETKLFNEQGEEKASHSQKIVFGPESSRNTH</sequence>
<dbReference type="GO" id="GO:0005652">
    <property type="term" value="C:nuclear lamina"/>
    <property type="evidence" value="ECO:0007669"/>
    <property type="project" value="TreeGrafter"/>
</dbReference>
<dbReference type="Pfam" id="PF00038">
    <property type="entry name" value="Filament"/>
    <property type="match status" value="1"/>
</dbReference>
<dbReference type="Gene3D" id="1.20.5.500">
    <property type="entry name" value="Single helix bin"/>
    <property type="match status" value="1"/>
</dbReference>
<dbReference type="Gene3D" id="2.60.40.1260">
    <property type="entry name" value="Lamin Tail domain"/>
    <property type="match status" value="1"/>
</dbReference>
<dbReference type="SUPFAM" id="SSF64593">
    <property type="entry name" value="Intermediate filament protein, coiled coil region"/>
    <property type="match status" value="1"/>
</dbReference>
<dbReference type="Pfam" id="PF00932">
    <property type="entry name" value="LTD"/>
    <property type="match status" value="1"/>
</dbReference>
<evidence type="ECO:0000313" key="7">
    <source>
        <dbReference type="Proteomes" id="UP000663828"/>
    </source>
</evidence>
<dbReference type="GO" id="GO:0090435">
    <property type="term" value="P:protein localization to nuclear envelope"/>
    <property type="evidence" value="ECO:0007669"/>
    <property type="project" value="TreeGrafter"/>
</dbReference>
<evidence type="ECO:0000259" key="5">
    <source>
        <dbReference type="PROSITE" id="PS51841"/>
    </source>
</evidence>
<dbReference type="InterPro" id="IPR036415">
    <property type="entry name" value="Lamin_tail_dom_sf"/>
</dbReference>
<name>A0A815BWQ7_ADIRI</name>
<protein>
    <recommendedName>
        <fullName evidence="5">LTD domain-containing protein</fullName>
    </recommendedName>
</protein>
<evidence type="ECO:0000256" key="2">
    <source>
        <dbReference type="ARBA" id="ARBA00023054"/>
    </source>
</evidence>
<dbReference type="GO" id="GO:0005882">
    <property type="term" value="C:intermediate filament"/>
    <property type="evidence" value="ECO:0007669"/>
    <property type="project" value="UniProtKB-KW"/>
</dbReference>
<accession>A0A815BWQ7</accession>
<dbReference type="EMBL" id="CAJNOR010002284">
    <property type="protein sequence ID" value="CAF1272814.1"/>
    <property type="molecule type" value="Genomic_DNA"/>
</dbReference>
<gene>
    <name evidence="6" type="ORF">XAT740_LOCUS27389</name>
</gene>
<feature type="coiled-coil region" evidence="3">
    <location>
        <begin position="192"/>
        <end position="258"/>
    </location>
</feature>
<feature type="domain" description="LTD" evidence="5">
    <location>
        <begin position="303"/>
        <end position="422"/>
    </location>
</feature>
<comment type="caution">
    <text evidence="6">The sequence shown here is derived from an EMBL/GenBank/DDBJ whole genome shotgun (WGS) entry which is preliminary data.</text>
</comment>
<dbReference type="AlphaFoldDB" id="A0A815BWQ7"/>
<dbReference type="InterPro" id="IPR039008">
    <property type="entry name" value="IF_rod_dom"/>
</dbReference>
<dbReference type="GO" id="GO:0005200">
    <property type="term" value="F:structural constituent of cytoskeleton"/>
    <property type="evidence" value="ECO:0007669"/>
    <property type="project" value="TreeGrafter"/>
</dbReference>
<evidence type="ECO:0000256" key="4">
    <source>
        <dbReference type="SAM" id="MobiDB-lite"/>
    </source>
</evidence>
<evidence type="ECO:0000313" key="6">
    <source>
        <dbReference type="EMBL" id="CAF1272814.1"/>
    </source>
</evidence>